<feature type="compositionally biased region" description="Low complexity" evidence="2">
    <location>
        <begin position="487"/>
        <end position="499"/>
    </location>
</feature>
<dbReference type="InterPro" id="IPR011009">
    <property type="entry name" value="Kinase-like_dom_sf"/>
</dbReference>
<organism evidence="6 7">
    <name type="scientific">Russula ochroleuca</name>
    <dbReference type="NCBI Taxonomy" id="152965"/>
    <lineage>
        <taxon>Eukaryota</taxon>
        <taxon>Fungi</taxon>
        <taxon>Dikarya</taxon>
        <taxon>Basidiomycota</taxon>
        <taxon>Agaricomycotina</taxon>
        <taxon>Agaricomycetes</taxon>
        <taxon>Russulales</taxon>
        <taxon>Russulaceae</taxon>
        <taxon>Russula</taxon>
    </lineage>
</organism>
<dbReference type="Pfam" id="PF07714">
    <property type="entry name" value="PK_Tyr_Ser-Thr"/>
    <property type="match status" value="1"/>
</dbReference>
<dbReference type="InterPro" id="IPR000719">
    <property type="entry name" value="Prot_kinase_dom"/>
</dbReference>
<dbReference type="PANTHER" id="PTHR23257">
    <property type="entry name" value="SERINE-THREONINE PROTEIN KINASE"/>
    <property type="match status" value="1"/>
</dbReference>
<evidence type="ECO:0000259" key="5">
    <source>
        <dbReference type="PROSITE" id="PS50212"/>
    </source>
</evidence>
<dbReference type="InterPro" id="IPR036964">
    <property type="entry name" value="RASGEF_cat_dom_sf"/>
</dbReference>
<evidence type="ECO:0000313" key="6">
    <source>
        <dbReference type="EMBL" id="KAF8478933.1"/>
    </source>
</evidence>
<feature type="compositionally biased region" description="Polar residues" evidence="2">
    <location>
        <begin position="512"/>
        <end position="528"/>
    </location>
</feature>
<proteinExistence type="predicted"/>
<dbReference type="SUPFAM" id="SSF48366">
    <property type="entry name" value="Ras GEF"/>
    <property type="match status" value="1"/>
</dbReference>
<dbReference type="Gene3D" id="1.10.510.10">
    <property type="entry name" value="Transferase(Phosphotransferase) domain 1"/>
    <property type="match status" value="1"/>
</dbReference>
<comment type="caution">
    <text evidence="6">The sequence shown here is derived from an EMBL/GenBank/DDBJ whole genome shotgun (WGS) entry which is preliminary data.</text>
</comment>
<feature type="domain" description="Protein kinase" evidence="4">
    <location>
        <begin position="173"/>
        <end position="451"/>
    </location>
</feature>
<dbReference type="InterPro" id="IPR001245">
    <property type="entry name" value="Ser-Thr/Tyr_kinase_cat_dom"/>
</dbReference>
<dbReference type="SUPFAM" id="SSF56112">
    <property type="entry name" value="Protein kinase-like (PK-like)"/>
    <property type="match status" value="1"/>
</dbReference>
<dbReference type="InterPro" id="IPR023578">
    <property type="entry name" value="Ras_GEF_dom_sf"/>
</dbReference>
<dbReference type="InterPro" id="IPR000651">
    <property type="entry name" value="Ras-like_Gua-exchang_fac_N"/>
</dbReference>
<accession>A0A9P5MU42</accession>
<evidence type="ECO:0000313" key="7">
    <source>
        <dbReference type="Proteomes" id="UP000759537"/>
    </source>
</evidence>
<evidence type="ECO:0000259" key="4">
    <source>
        <dbReference type="PROSITE" id="PS50011"/>
    </source>
</evidence>
<reference evidence="6" key="2">
    <citation type="journal article" date="2020" name="Nat. Commun.">
        <title>Large-scale genome sequencing of mycorrhizal fungi provides insights into the early evolution of symbiotic traits.</title>
        <authorList>
            <person name="Miyauchi S."/>
            <person name="Kiss E."/>
            <person name="Kuo A."/>
            <person name="Drula E."/>
            <person name="Kohler A."/>
            <person name="Sanchez-Garcia M."/>
            <person name="Morin E."/>
            <person name="Andreopoulos B."/>
            <person name="Barry K.W."/>
            <person name="Bonito G."/>
            <person name="Buee M."/>
            <person name="Carver A."/>
            <person name="Chen C."/>
            <person name="Cichocki N."/>
            <person name="Clum A."/>
            <person name="Culley D."/>
            <person name="Crous P.W."/>
            <person name="Fauchery L."/>
            <person name="Girlanda M."/>
            <person name="Hayes R.D."/>
            <person name="Keri Z."/>
            <person name="LaButti K."/>
            <person name="Lipzen A."/>
            <person name="Lombard V."/>
            <person name="Magnuson J."/>
            <person name="Maillard F."/>
            <person name="Murat C."/>
            <person name="Nolan M."/>
            <person name="Ohm R.A."/>
            <person name="Pangilinan J."/>
            <person name="Pereira M.F."/>
            <person name="Perotto S."/>
            <person name="Peter M."/>
            <person name="Pfister S."/>
            <person name="Riley R."/>
            <person name="Sitrit Y."/>
            <person name="Stielow J.B."/>
            <person name="Szollosi G."/>
            <person name="Zifcakova L."/>
            <person name="Stursova M."/>
            <person name="Spatafora J.W."/>
            <person name="Tedersoo L."/>
            <person name="Vaario L.M."/>
            <person name="Yamada A."/>
            <person name="Yan M."/>
            <person name="Wang P."/>
            <person name="Xu J."/>
            <person name="Bruns T."/>
            <person name="Baldrian P."/>
            <person name="Vilgalys R."/>
            <person name="Dunand C."/>
            <person name="Henrissat B."/>
            <person name="Grigoriev I.V."/>
            <person name="Hibbett D."/>
            <person name="Nagy L.G."/>
            <person name="Martin F.M."/>
        </authorList>
    </citation>
    <scope>NUCLEOTIDE SEQUENCE</scope>
    <source>
        <strain evidence="6">Prilba</strain>
    </source>
</reference>
<name>A0A9P5MU42_9AGAM</name>
<feature type="region of interest" description="Disordered" evidence="2">
    <location>
        <begin position="182"/>
        <end position="202"/>
    </location>
</feature>
<keyword evidence="7" id="KW-1185">Reference proteome</keyword>
<dbReference type="PROSITE" id="PS50212">
    <property type="entry name" value="RASGEF_NTER"/>
    <property type="match status" value="1"/>
</dbReference>
<dbReference type="PROSITE" id="PS50011">
    <property type="entry name" value="PROTEIN_KINASE_DOM"/>
    <property type="match status" value="1"/>
</dbReference>
<feature type="compositionally biased region" description="Polar residues" evidence="2">
    <location>
        <begin position="630"/>
        <end position="659"/>
    </location>
</feature>
<feature type="region of interest" description="Disordered" evidence="2">
    <location>
        <begin position="452"/>
        <end position="692"/>
    </location>
</feature>
<evidence type="ECO:0000256" key="1">
    <source>
        <dbReference type="PROSITE-ProRule" id="PRU00168"/>
    </source>
</evidence>
<dbReference type="InterPro" id="IPR001895">
    <property type="entry name" value="RASGEF_cat_dom"/>
</dbReference>
<sequence length="1138" mass="126979">MSSNVIPSAGVSEGPSLIIRLYDATRAVKVHRSLLSDLARHSDELLTTVREYSPRFVGTDVGAAADEIERTIKEILERVLGWARLDKTMAFVKQNEIRNGIEDCRRELTTCTDRFTVALSMIKNSESQEQEMARQRNHQQLVDMIAALLEEVRKIGQFKISEAPQLREQLLQTQVLEVDGQGGVPQVASPRSKSDHSGRISRVSEDPVIEGSQLDFYIGEWINDGERTALGCLRDQSRDSEKRFKEWIEASLVLPHRNLLNFFGHVTIDDAVYSVNPLMENGNIRQYIQRNPDADRVRLLSEVASGVEFLHESGILHGDLCDKNVLINRDGKAIVCGFDLFKFSNQAESRTRWLSPERITPAGVTSPTEKADIWSFGLLCLEVFTGEDPYHSYSDQYVSYLLIKGTHPEHPGSAAVGLSPKMWDVMQSCWQSDAARRPSMSEIQSTIRDMLPRRDPRQQAPGSIDFSVPIPFTPTIETAPPNEAMRTSSPLSPLTSPTLIEISPVLPEPNTVAPTSFLRTVDQQTDTRTPIMRRRSDSPSSGIRRLPPLPEGPPKLDIPAAPLSAFPQQPTTSGGRKQERPSTAPNSSPSSSLPSGLRRQLSVDSSSSSSQSTSSTTGSNKRRLFLFSPKRSQTTPDTSPGVNSDTLPPGTPSSSNSFILQGAPPATPPSPNKSRTMPTKKASKMMARQPSRSTTYIVLPQSRKWEPVSPVVLNFMDKAASDSECLLRFATDGTVSAGNLEGLVSRVISDIAASRDDRFRATFLTIYQLFATSERLFGILKRRFESTELDPITVRSRYPILLFIESWLKKGFEDGELKCSSMIKEVVFALVDSETVSETMEAKAREILNLINDPEYVPLRQPNKCSPLRPESAERPPGVTPADWAAALTVVEGDRFKCITYWDYVNFTRQPPEVRRIEVFNIVHDLVTVWVQTTVLHSDFLEERMKMYEEWVYTAEACRGLNNFSSTSAIVIALMSPIVTALVLTCESRAKQVLYGLAKDLTPTDGVYQNTLQKAGTKDLIPWLDPHLSTFNSSFAHSNPTVEVDGHFLIDFKQCSEVAEQIESLVQYSPPRTRNTTRPDVLAYVEYSLKSRRGDDIVRTVEKRSADLAGEEQSLLEHRKKMKSLGFAWSPPRRKGTI</sequence>
<dbReference type="InterPro" id="IPR050167">
    <property type="entry name" value="Ser_Thr_protein_kinase"/>
</dbReference>
<dbReference type="Pfam" id="PF00617">
    <property type="entry name" value="RasGEF"/>
    <property type="match status" value="1"/>
</dbReference>
<dbReference type="OrthoDB" id="4062651at2759"/>
<protein>
    <recommendedName>
        <fullName evidence="8">Non-specific serine/threonine protein kinase</fullName>
    </recommendedName>
</protein>
<dbReference type="PROSITE" id="PS50009">
    <property type="entry name" value="RASGEF_CAT"/>
    <property type="match status" value="1"/>
</dbReference>
<feature type="compositionally biased region" description="Low complexity" evidence="2">
    <location>
        <begin position="581"/>
        <end position="619"/>
    </location>
</feature>
<dbReference type="Proteomes" id="UP000759537">
    <property type="component" value="Unassembled WGS sequence"/>
</dbReference>
<dbReference type="GO" id="GO:0005737">
    <property type="term" value="C:cytoplasm"/>
    <property type="evidence" value="ECO:0007669"/>
    <property type="project" value="TreeGrafter"/>
</dbReference>
<dbReference type="CDD" id="cd21037">
    <property type="entry name" value="MLKL_NTD"/>
    <property type="match status" value="1"/>
</dbReference>
<dbReference type="AlphaFoldDB" id="A0A9P5MU42"/>
<evidence type="ECO:0008006" key="8">
    <source>
        <dbReference type="Google" id="ProtNLM"/>
    </source>
</evidence>
<dbReference type="EMBL" id="WHVB01000010">
    <property type="protein sequence ID" value="KAF8478933.1"/>
    <property type="molecule type" value="Genomic_DNA"/>
</dbReference>
<feature type="compositionally biased region" description="Polar residues" evidence="2">
    <location>
        <begin position="566"/>
        <end position="575"/>
    </location>
</feature>
<keyword evidence="1" id="KW-0344">Guanine-nucleotide releasing factor</keyword>
<dbReference type="SMART" id="SM00229">
    <property type="entry name" value="RasGEFN"/>
    <property type="match status" value="1"/>
</dbReference>
<dbReference type="Gene3D" id="1.20.870.10">
    <property type="entry name" value="Son of sevenless (SoS) protein Chain: S domain 1"/>
    <property type="match status" value="1"/>
</dbReference>
<evidence type="ECO:0000259" key="3">
    <source>
        <dbReference type="PROSITE" id="PS50009"/>
    </source>
</evidence>
<evidence type="ECO:0000256" key="2">
    <source>
        <dbReference type="SAM" id="MobiDB-lite"/>
    </source>
</evidence>
<dbReference type="InterPro" id="IPR059179">
    <property type="entry name" value="MLKL-like_MCAfunc"/>
</dbReference>
<gene>
    <name evidence="6" type="ORF">DFH94DRAFT_746491</name>
</gene>
<dbReference type="GO" id="GO:0007264">
    <property type="term" value="P:small GTPase-mediated signal transduction"/>
    <property type="evidence" value="ECO:0007669"/>
    <property type="project" value="InterPro"/>
</dbReference>
<reference evidence="6" key="1">
    <citation type="submission" date="2019-10" db="EMBL/GenBank/DDBJ databases">
        <authorList>
            <consortium name="DOE Joint Genome Institute"/>
            <person name="Kuo A."/>
            <person name="Miyauchi S."/>
            <person name="Kiss E."/>
            <person name="Drula E."/>
            <person name="Kohler A."/>
            <person name="Sanchez-Garcia M."/>
            <person name="Andreopoulos B."/>
            <person name="Barry K.W."/>
            <person name="Bonito G."/>
            <person name="Buee M."/>
            <person name="Carver A."/>
            <person name="Chen C."/>
            <person name="Cichocki N."/>
            <person name="Clum A."/>
            <person name="Culley D."/>
            <person name="Crous P.W."/>
            <person name="Fauchery L."/>
            <person name="Girlanda M."/>
            <person name="Hayes R."/>
            <person name="Keri Z."/>
            <person name="LaButti K."/>
            <person name="Lipzen A."/>
            <person name="Lombard V."/>
            <person name="Magnuson J."/>
            <person name="Maillard F."/>
            <person name="Morin E."/>
            <person name="Murat C."/>
            <person name="Nolan M."/>
            <person name="Ohm R."/>
            <person name="Pangilinan J."/>
            <person name="Pereira M."/>
            <person name="Perotto S."/>
            <person name="Peter M."/>
            <person name="Riley R."/>
            <person name="Sitrit Y."/>
            <person name="Stielow B."/>
            <person name="Szollosi G."/>
            <person name="Zifcakova L."/>
            <person name="Stursova M."/>
            <person name="Spatafora J.W."/>
            <person name="Tedersoo L."/>
            <person name="Vaario L.-M."/>
            <person name="Yamada A."/>
            <person name="Yan M."/>
            <person name="Wang P."/>
            <person name="Xu J."/>
            <person name="Bruns T."/>
            <person name="Baldrian P."/>
            <person name="Vilgalys R."/>
            <person name="Henrissat B."/>
            <person name="Grigoriev I.V."/>
            <person name="Hibbett D."/>
            <person name="Nagy L.G."/>
            <person name="Martin F.M."/>
        </authorList>
    </citation>
    <scope>NUCLEOTIDE SEQUENCE</scope>
    <source>
        <strain evidence="6">Prilba</strain>
    </source>
</reference>
<dbReference type="Gene3D" id="1.10.840.10">
    <property type="entry name" value="Ras guanine-nucleotide exchange factors catalytic domain"/>
    <property type="match status" value="1"/>
</dbReference>
<feature type="domain" description="N-terminal Ras-GEF" evidence="5">
    <location>
        <begin position="731"/>
        <end position="855"/>
    </location>
</feature>
<feature type="domain" description="Ras-GEF" evidence="3">
    <location>
        <begin position="880"/>
        <end position="1104"/>
    </location>
</feature>
<dbReference type="Pfam" id="PF00618">
    <property type="entry name" value="RasGEF_N"/>
    <property type="match status" value="1"/>
</dbReference>
<dbReference type="SMART" id="SM00147">
    <property type="entry name" value="RasGEF"/>
    <property type="match status" value="1"/>
</dbReference>
<dbReference type="PRINTS" id="PR00109">
    <property type="entry name" value="TYRKINASE"/>
</dbReference>
<dbReference type="GO" id="GO:0005524">
    <property type="term" value="F:ATP binding"/>
    <property type="evidence" value="ECO:0007669"/>
    <property type="project" value="InterPro"/>
</dbReference>
<feature type="compositionally biased region" description="Basic and acidic residues" evidence="2">
    <location>
        <begin position="192"/>
        <end position="202"/>
    </location>
</feature>
<dbReference type="GO" id="GO:0005085">
    <property type="term" value="F:guanyl-nucleotide exchange factor activity"/>
    <property type="evidence" value="ECO:0007669"/>
    <property type="project" value="UniProtKB-KW"/>
</dbReference>
<dbReference type="GO" id="GO:0004672">
    <property type="term" value="F:protein kinase activity"/>
    <property type="evidence" value="ECO:0007669"/>
    <property type="project" value="InterPro"/>
</dbReference>